<proteinExistence type="predicted"/>
<evidence type="ECO:0000313" key="1">
    <source>
        <dbReference type="EMBL" id="CAG8705952.1"/>
    </source>
</evidence>
<accession>A0A9N9HUG9</accession>
<gene>
    <name evidence="1" type="ORF">RFULGI_LOCUS10608</name>
</gene>
<sequence length="106" mass="12507">MSEHIKENISPMILIKPLKIKTYGDIYYDTQTTEGAVKFFEDFGIFPKIRTCKRCQNLMRKSRDRSCNDEQKLLRHCGGGALRLRPKRIKELHKAKPQKTWGRLKQ</sequence>
<name>A0A9N9HUG9_9GLOM</name>
<evidence type="ECO:0000313" key="2">
    <source>
        <dbReference type="Proteomes" id="UP000789396"/>
    </source>
</evidence>
<feature type="non-terminal residue" evidence="1">
    <location>
        <position position="106"/>
    </location>
</feature>
<dbReference type="AlphaFoldDB" id="A0A9N9HUG9"/>
<reference evidence="1" key="1">
    <citation type="submission" date="2021-06" db="EMBL/GenBank/DDBJ databases">
        <authorList>
            <person name="Kallberg Y."/>
            <person name="Tangrot J."/>
            <person name="Rosling A."/>
        </authorList>
    </citation>
    <scope>NUCLEOTIDE SEQUENCE</scope>
    <source>
        <strain evidence="1">IN212</strain>
    </source>
</reference>
<protein>
    <submittedName>
        <fullName evidence="1">16874_t:CDS:1</fullName>
    </submittedName>
</protein>
<dbReference type="Proteomes" id="UP000789396">
    <property type="component" value="Unassembled WGS sequence"/>
</dbReference>
<comment type="caution">
    <text evidence="1">The sequence shown here is derived from an EMBL/GenBank/DDBJ whole genome shotgun (WGS) entry which is preliminary data.</text>
</comment>
<organism evidence="1 2">
    <name type="scientific">Racocetra fulgida</name>
    <dbReference type="NCBI Taxonomy" id="60492"/>
    <lineage>
        <taxon>Eukaryota</taxon>
        <taxon>Fungi</taxon>
        <taxon>Fungi incertae sedis</taxon>
        <taxon>Mucoromycota</taxon>
        <taxon>Glomeromycotina</taxon>
        <taxon>Glomeromycetes</taxon>
        <taxon>Diversisporales</taxon>
        <taxon>Gigasporaceae</taxon>
        <taxon>Racocetra</taxon>
    </lineage>
</organism>
<dbReference type="EMBL" id="CAJVPZ010021339">
    <property type="protein sequence ID" value="CAG8705952.1"/>
    <property type="molecule type" value="Genomic_DNA"/>
</dbReference>
<keyword evidence="2" id="KW-1185">Reference proteome</keyword>